<dbReference type="OrthoDB" id="6379279at2759"/>
<evidence type="ECO:0000313" key="4">
    <source>
        <dbReference type="Proteomes" id="UP000005408"/>
    </source>
</evidence>
<keyword evidence="1" id="KW-0472">Membrane</keyword>
<protein>
    <submittedName>
        <fullName evidence="3">Uncharacterized protein</fullName>
    </submittedName>
</protein>
<feature type="transmembrane region" description="Helical" evidence="1">
    <location>
        <begin position="70"/>
        <end position="88"/>
    </location>
</feature>
<accession>A0A8W8NBU6</accession>
<organism evidence="3 4">
    <name type="scientific">Magallana gigas</name>
    <name type="common">Pacific oyster</name>
    <name type="synonym">Crassostrea gigas</name>
    <dbReference type="NCBI Taxonomy" id="29159"/>
    <lineage>
        <taxon>Eukaryota</taxon>
        <taxon>Metazoa</taxon>
        <taxon>Spiralia</taxon>
        <taxon>Lophotrochozoa</taxon>
        <taxon>Mollusca</taxon>
        <taxon>Bivalvia</taxon>
        <taxon>Autobranchia</taxon>
        <taxon>Pteriomorphia</taxon>
        <taxon>Ostreida</taxon>
        <taxon>Ostreoidea</taxon>
        <taxon>Ostreidae</taxon>
        <taxon>Magallana</taxon>
    </lineage>
</organism>
<dbReference type="Proteomes" id="UP000005408">
    <property type="component" value="Unassembled WGS sequence"/>
</dbReference>
<dbReference type="EnsemblMetazoa" id="G5118.2">
    <property type="protein sequence ID" value="G5118.2:cds"/>
    <property type="gene ID" value="G5118"/>
</dbReference>
<dbReference type="EnsemblMetazoa" id="G5118.1">
    <property type="protein sequence ID" value="G5118.1:cds"/>
    <property type="gene ID" value="G5118"/>
</dbReference>
<dbReference type="AlphaFoldDB" id="A0A8W8NBU6"/>
<feature type="chain" id="PRO_5042432103" evidence="2">
    <location>
        <begin position="20"/>
        <end position="129"/>
    </location>
</feature>
<evidence type="ECO:0000256" key="2">
    <source>
        <dbReference type="SAM" id="SignalP"/>
    </source>
</evidence>
<keyword evidence="2" id="KW-0732">Signal</keyword>
<keyword evidence="1" id="KW-0812">Transmembrane</keyword>
<keyword evidence="4" id="KW-1185">Reference proteome</keyword>
<dbReference type="OMA" id="LSACCEM"/>
<evidence type="ECO:0000256" key="1">
    <source>
        <dbReference type="SAM" id="Phobius"/>
    </source>
</evidence>
<feature type="signal peptide" evidence="2">
    <location>
        <begin position="1"/>
        <end position="19"/>
    </location>
</feature>
<evidence type="ECO:0000313" key="3">
    <source>
        <dbReference type="EnsemblMetazoa" id="G5118.1:cds"/>
    </source>
</evidence>
<sequence>MCAFLVIWLFWNFFKNAGGVQCLKNDDIGYRQGNIYFCNDPDLSACCEMDGQFTCCEPNYVKNTREQFKLWGSICVFVLVIVGVYTCLHRDVQWISGQTIQESLGINKKDRVEHASSIPLTNSQSGEKT</sequence>
<reference evidence="3" key="1">
    <citation type="submission" date="2022-08" db="UniProtKB">
        <authorList>
            <consortium name="EnsemblMetazoa"/>
        </authorList>
    </citation>
    <scope>IDENTIFICATION</scope>
    <source>
        <strain evidence="3">05x7-T-G4-1.051#20</strain>
    </source>
</reference>
<keyword evidence="1" id="KW-1133">Transmembrane helix</keyword>
<proteinExistence type="predicted"/>
<name>A0A8W8NBU6_MAGGI</name>